<evidence type="ECO:0000313" key="2">
    <source>
        <dbReference type="EMBL" id="RIA90446.1"/>
    </source>
</evidence>
<protein>
    <submittedName>
        <fullName evidence="2">Uncharacterized protein</fullName>
    </submittedName>
</protein>
<feature type="transmembrane region" description="Helical" evidence="1">
    <location>
        <begin position="55"/>
        <end position="78"/>
    </location>
</feature>
<keyword evidence="3" id="KW-1185">Reference proteome</keyword>
<dbReference type="EMBL" id="QKYT01000181">
    <property type="protein sequence ID" value="RIA90446.1"/>
    <property type="molecule type" value="Genomic_DNA"/>
</dbReference>
<feature type="transmembrane region" description="Helical" evidence="1">
    <location>
        <begin position="7"/>
        <end position="35"/>
    </location>
</feature>
<comment type="caution">
    <text evidence="2">The sequence shown here is derived from an EMBL/GenBank/DDBJ whole genome shotgun (WGS) entry which is preliminary data.</text>
</comment>
<gene>
    <name evidence="2" type="ORF">C1645_769914</name>
</gene>
<dbReference type="Proteomes" id="UP000265703">
    <property type="component" value="Unassembled WGS sequence"/>
</dbReference>
<feature type="non-terminal residue" evidence="2">
    <location>
        <position position="1"/>
    </location>
</feature>
<dbReference type="OrthoDB" id="2354567at2759"/>
<dbReference type="AlphaFoldDB" id="A0A397T0N1"/>
<evidence type="ECO:0000313" key="3">
    <source>
        <dbReference type="Proteomes" id="UP000265703"/>
    </source>
</evidence>
<feature type="transmembrane region" description="Helical" evidence="1">
    <location>
        <begin position="85"/>
        <end position="104"/>
    </location>
</feature>
<keyword evidence="1" id="KW-0812">Transmembrane</keyword>
<keyword evidence="1" id="KW-0472">Membrane</keyword>
<evidence type="ECO:0000256" key="1">
    <source>
        <dbReference type="SAM" id="Phobius"/>
    </source>
</evidence>
<reference evidence="2 3" key="1">
    <citation type="submission" date="2018-06" db="EMBL/GenBank/DDBJ databases">
        <title>Comparative genomics reveals the genomic features of Rhizophagus irregularis, R. cerebriforme, R. diaphanum and Gigaspora rosea, and their symbiotic lifestyle signature.</title>
        <authorList>
            <person name="Morin E."/>
            <person name="San Clemente H."/>
            <person name="Chen E.C.H."/>
            <person name="De La Providencia I."/>
            <person name="Hainaut M."/>
            <person name="Kuo A."/>
            <person name="Kohler A."/>
            <person name="Murat C."/>
            <person name="Tang N."/>
            <person name="Roy S."/>
            <person name="Loubradou J."/>
            <person name="Henrissat B."/>
            <person name="Grigoriev I.V."/>
            <person name="Corradi N."/>
            <person name="Roux C."/>
            <person name="Martin F.M."/>
        </authorList>
    </citation>
    <scope>NUCLEOTIDE SEQUENCE [LARGE SCALE GENOMIC DNA]</scope>
    <source>
        <strain evidence="2 3">DAOM 227022</strain>
    </source>
</reference>
<sequence length="177" mass="20566">MAAQPNYVVLYIISIIFCFICLIQFSLIFICPTFEFLKLELFEKNGVPIQKPIEYTYLVLTFLHIGLHLLLILCCCFFGKKHFHLEFSVATILWLVIPLIYTHYTIHELGDVPLSCPPDYPYENTKLFQLCHIRTANLFCMWLMFVITLISTLIMCISEETYASWVGVDDDDAMMGI</sequence>
<organism evidence="2 3">
    <name type="scientific">Glomus cerebriforme</name>
    <dbReference type="NCBI Taxonomy" id="658196"/>
    <lineage>
        <taxon>Eukaryota</taxon>
        <taxon>Fungi</taxon>
        <taxon>Fungi incertae sedis</taxon>
        <taxon>Mucoromycota</taxon>
        <taxon>Glomeromycotina</taxon>
        <taxon>Glomeromycetes</taxon>
        <taxon>Glomerales</taxon>
        <taxon>Glomeraceae</taxon>
        <taxon>Glomus</taxon>
    </lineage>
</organism>
<proteinExistence type="predicted"/>
<name>A0A397T0N1_9GLOM</name>
<keyword evidence="1" id="KW-1133">Transmembrane helix</keyword>
<accession>A0A397T0N1</accession>
<feature type="transmembrane region" description="Helical" evidence="1">
    <location>
        <begin position="136"/>
        <end position="157"/>
    </location>
</feature>